<feature type="domain" description="DUF6741" evidence="1">
    <location>
        <begin position="151"/>
        <end position="268"/>
    </location>
</feature>
<name>A0A4S4L9A8_9AGAM</name>
<accession>A0A4S4L9A8</accession>
<gene>
    <name evidence="2" type="ORF">EW145_g2911</name>
</gene>
<protein>
    <recommendedName>
        <fullName evidence="1">DUF6741 domain-containing protein</fullName>
    </recommendedName>
</protein>
<dbReference type="EMBL" id="SGPK01000112">
    <property type="protein sequence ID" value="THH08129.1"/>
    <property type="molecule type" value="Genomic_DNA"/>
</dbReference>
<proteinExistence type="predicted"/>
<reference evidence="2 3" key="1">
    <citation type="submission" date="2019-02" db="EMBL/GenBank/DDBJ databases">
        <title>Genome sequencing of the rare red list fungi Phellinidium pouzarii.</title>
        <authorList>
            <person name="Buettner E."/>
            <person name="Kellner H."/>
        </authorList>
    </citation>
    <scope>NUCLEOTIDE SEQUENCE [LARGE SCALE GENOMIC DNA]</scope>
    <source>
        <strain evidence="2 3">DSM 108285</strain>
    </source>
</reference>
<evidence type="ECO:0000259" key="1">
    <source>
        <dbReference type="Pfam" id="PF20526"/>
    </source>
</evidence>
<dbReference type="OrthoDB" id="10268011at2759"/>
<evidence type="ECO:0000313" key="3">
    <source>
        <dbReference type="Proteomes" id="UP000308199"/>
    </source>
</evidence>
<dbReference type="Proteomes" id="UP000308199">
    <property type="component" value="Unassembled WGS sequence"/>
</dbReference>
<organism evidence="2 3">
    <name type="scientific">Phellinidium pouzarii</name>
    <dbReference type="NCBI Taxonomy" id="167371"/>
    <lineage>
        <taxon>Eukaryota</taxon>
        <taxon>Fungi</taxon>
        <taxon>Dikarya</taxon>
        <taxon>Basidiomycota</taxon>
        <taxon>Agaricomycotina</taxon>
        <taxon>Agaricomycetes</taxon>
        <taxon>Hymenochaetales</taxon>
        <taxon>Hymenochaetaceae</taxon>
        <taxon>Phellinidium</taxon>
    </lineage>
</organism>
<evidence type="ECO:0000313" key="2">
    <source>
        <dbReference type="EMBL" id="THH08129.1"/>
    </source>
</evidence>
<keyword evidence="3" id="KW-1185">Reference proteome</keyword>
<dbReference type="AlphaFoldDB" id="A0A4S4L9A8"/>
<comment type="caution">
    <text evidence="2">The sequence shown here is derived from an EMBL/GenBank/DDBJ whole genome shotgun (WGS) entry which is preliminary data.</text>
</comment>
<sequence length="272" mass="30578">MAYSGAYATQALTHPSYSGRGANNYPYSPHTPAPGYDDYSRYPYGEPAYDDSADYAGYGDLHHAATPRSAYTTPRTNSHYGAYDDLALNRRSSYYGNDADYATYPSTPYASSAIAPSRSRMGRASSVSFHHQASVGPVSTSYYGSYDHRGKLPKIKFRSKYSTSGMSLADAVNGERPMGGDSYKWHELHADRNGEILLKVAWTGYRTITYRVPVDWYDGRVRISSLARRVARACIHYLQSNAIPQSWERVKIYSIEEITYGTWQPQLTVKQW</sequence>
<dbReference type="InterPro" id="IPR046629">
    <property type="entry name" value="DUF6741"/>
</dbReference>
<dbReference type="Pfam" id="PF20526">
    <property type="entry name" value="DUF6741"/>
    <property type="match status" value="1"/>
</dbReference>